<evidence type="ECO:0000313" key="2">
    <source>
        <dbReference type="Proteomes" id="UP000053099"/>
    </source>
</evidence>
<sequence>MRRPWIWLGFLALLVALAQALSLDLRPYLVRVLEGKEVYEENPVAVKPGDVLEWRLVAENRSQGALRQVVLAIPVPKETHYLDGSAKPLTLNGSTIRPEFSFDGGRTYGFPPLKKRVRVVENGKEVEKEMEVKPEEYTHVRWLVPELPKGAKVQVSVRTVVK</sequence>
<organism evidence="1 2">
    <name type="scientific">Thermus scotoductus</name>
    <dbReference type="NCBI Taxonomy" id="37636"/>
    <lineage>
        <taxon>Bacteria</taxon>
        <taxon>Thermotogati</taxon>
        <taxon>Deinococcota</taxon>
        <taxon>Deinococci</taxon>
        <taxon>Thermales</taxon>
        <taxon>Thermaceae</taxon>
        <taxon>Thermus</taxon>
    </lineage>
</organism>
<dbReference type="AlphaFoldDB" id="A0A0N0IQG7"/>
<accession>A0A0N0IQG7</accession>
<dbReference type="Proteomes" id="UP000053099">
    <property type="component" value="Unassembled WGS sequence"/>
</dbReference>
<reference evidence="1 2" key="1">
    <citation type="submission" date="2015-09" db="EMBL/GenBank/DDBJ databases">
        <title>Draft genome sequence of Thermus scotoductus strain K1 isolated from a geothermal spring in Nagorno-Karabakh, Armenia.</title>
        <authorList>
            <person name="Saghatelyan A."/>
            <person name="Poghosyan L."/>
            <person name="Panosyan H."/>
            <person name="Birkeland N.-K."/>
        </authorList>
    </citation>
    <scope>NUCLEOTIDE SEQUENCE [LARGE SCALE GENOMIC DNA]</scope>
    <source>
        <strain evidence="1 2">K1</strain>
    </source>
</reference>
<comment type="caution">
    <text evidence="1">The sequence shown here is derived from an EMBL/GenBank/DDBJ whole genome shotgun (WGS) entry which is preliminary data.</text>
</comment>
<evidence type="ECO:0000313" key="1">
    <source>
        <dbReference type="EMBL" id="KPD29984.1"/>
    </source>
</evidence>
<protein>
    <recommendedName>
        <fullName evidence="3">DUF11 domain-containing protein</fullName>
    </recommendedName>
</protein>
<proteinExistence type="predicted"/>
<evidence type="ECO:0008006" key="3">
    <source>
        <dbReference type="Google" id="ProtNLM"/>
    </source>
</evidence>
<name>A0A0N0IQG7_THESC</name>
<dbReference type="PATRIC" id="fig|37636.3.peg.695"/>
<gene>
    <name evidence="1" type="ORF">AN926_07590</name>
</gene>
<dbReference type="EMBL" id="LJJR01000020">
    <property type="protein sequence ID" value="KPD29984.1"/>
    <property type="molecule type" value="Genomic_DNA"/>
</dbReference>